<dbReference type="EMBL" id="JAWXYG010000002">
    <property type="protein sequence ID" value="KAK4281629.1"/>
    <property type="molecule type" value="Genomic_DNA"/>
</dbReference>
<evidence type="ECO:0000313" key="6">
    <source>
        <dbReference type="Proteomes" id="UP001293593"/>
    </source>
</evidence>
<dbReference type="AlphaFoldDB" id="A0AAE1TFE9"/>
<dbReference type="InterPro" id="IPR052416">
    <property type="entry name" value="GTF3C_component"/>
</dbReference>
<protein>
    <submittedName>
        <fullName evidence="5">Uncharacterized protein</fullName>
    </submittedName>
</protein>
<evidence type="ECO:0000256" key="1">
    <source>
        <dbReference type="ARBA" id="ARBA00004123"/>
    </source>
</evidence>
<gene>
    <name evidence="5" type="ORF">QN277_013098</name>
</gene>
<dbReference type="InterPro" id="IPR036322">
    <property type="entry name" value="WD40_repeat_dom_sf"/>
</dbReference>
<sequence>MTESNEEFPEPSLAQQFGSKRKKSLKRKAQRAFNKKGNSVNVQAEDSARIRNDRNDRRVGTSFFDYSVDNFFKAMDMIDKLCGEEVDSYLEQSEIQRLSASVTFLREWRHFQYEPRSIRFACGLGSPEAKDAINCINLPQFSSASVPEEGLLGDAKSHESRDSLLYVGGPVWALDWCPQIHLKPDSSVKCEFLAVAAHPPGASYHKMGGPLTGRGLVQIWCILNSSKSNGEAFPLSEKSKRGRKNKGATNDNSTQIKRPRGRPRKNPIEVAVNDMNSETHCALALVPDGVLENVRELCPPTEKSKRDPAKNGVSNDKLTQVQKHRGRPRRRPRKNSNEVAVSDLNCENRHVEALAIQLPENSAEFRFADGISSNCGEYSLQPDSDAMNKCSNKSVSACTCMLEKPVRSSRLRTNGREGNFNHDESPLLLTQHEDDANYQPTCSSEEHLAGVTCPIPEYVALPRIVLCLAHNGKVAWDVKWRPSDASDSICKHRMGYLAVLLGNGSLEVWEVPSHMALRAIYKHEEATDPRFIKLEPVFKCSMLKRGGLQSIPLTVEWSVSPPHDYLLAGCHDGTVALWKFSRSTSLKCDDTRPLLCFAGDTVPIRAVAWAPFEGDPEGSNIILTAGHEGMKFWDLRDPFNPLRKIHPVPRIIYSLDWLSNPSCIIMTFEDGTMRTLSLAKAANDLPVSGKRFGGKKQPGLHSTSRSSFAIWSVHVSRITGMVAYCSADGSAIRFQLTTKEVEADHARSRVPHFLCGSLSEEESTLTVSTSVSNVPFPMKKSSDKGRHTASSFRRFLYESNVNGNVNNQTMTGSNPDSQALVLYDGDNSGLEVAPAEAPTTTETPKKLNSGGSNKKKPVDRKAIVCVDDETTVGDNEVNEGSALEAFPPKIVALHRVRWNMNKGSERWLCYGGAGGVVRCQEIALSDVDKKYAAKR</sequence>
<dbReference type="PANTHER" id="PTHR15052:SF2">
    <property type="entry name" value="GENERAL TRANSCRIPTION FACTOR 3C POLYPEPTIDE 2"/>
    <property type="match status" value="1"/>
</dbReference>
<feature type="region of interest" description="Disordered" evidence="4">
    <location>
        <begin position="299"/>
        <end position="339"/>
    </location>
</feature>
<keyword evidence="2" id="KW-0804">Transcription</keyword>
<organism evidence="5 6">
    <name type="scientific">Acacia crassicarpa</name>
    <name type="common">northern wattle</name>
    <dbReference type="NCBI Taxonomy" id="499986"/>
    <lineage>
        <taxon>Eukaryota</taxon>
        <taxon>Viridiplantae</taxon>
        <taxon>Streptophyta</taxon>
        <taxon>Embryophyta</taxon>
        <taxon>Tracheophyta</taxon>
        <taxon>Spermatophyta</taxon>
        <taxon>Magnoliopsida</taxon>
        <taxon>eudicotyledons</taxon>
        <taxon>Gunneridae</taxon>
        <taxon>Pentapetalae</taxon>
        <taxon>rosids</taxon>
        <taxon>fabids</taxon>
        <taxon>Fabales</taxon>
        <taxon>Fabaceae</taxon>
        <taxon>Caesalpinioideae</taxon>
        <taxon>mimosoid clade</taxon>
        <taxon>Acacieae</taxon>
        <taxon>Acacia</taxon>
    </lineage>
</organism>
<dbReference type="GO" id="GO:0006383">
    <property type="term" value="P:transcription by RNA polymerase III"/>
    <property type="evidence" value="ECO:0007669"/>
    <property type="project" value="TreeGrafter"/>
</dbReference>
<feature type="region of interest" description="Disordered" evidence="4">
    <location>
        <begin position="230"/>
        <end position="266"/>
    </location>
</feature>
<dbReference type="GO" id="GO:0005634">
    <property type="term" value="C:nucleus"/>
    <property type="evidence" value="ECO:0007669"/>
    <property type="project" value="UniProtKB-SubCell"/>
</dbReference>
<dbReference type="InterPro" id="IPR001680">
    <property type="entry name" value="WD40_rpt"/>
</dbReference>
<evidence type="ECO:0000256" key="4">
    <source>
        <dbReference type="SAM" id="MobiDB-lite"/>
    </source>
</evidence>
<evidence type="ECO:0000256" key="2">
    <source>
        <dbReference type="ARBA" id="ARBA00023163"/>
    </source>
</evidence>
<dbReference type="Proteomes" id="UP001293593">
    <property type="component" value="Unassembled WGS sequence"/>
</dbReference>
<feature type="region of interest" description="Disordered" evidence="4">
    <location>
        <begin position="1"/>
        <end position="23"/>
    </location>
</feature>
<reference evidence="5" key="1">
    <citation type="submission" date="2023-10" db="EMBL/GenBank/DDBJ databases">
        <title>Chromosome-level genome of the transformable northern wattle, Acacia crassicarpa.</title>
        <authorList>
            <person name="Massaro I."/>
            <person name="Sinha N.R."/>
            <person name="Poethig S."/>
            <person name="Leichty A.R."/>
        </authorList>
    </citation>
    <scope>NUCLEOTIDE SEQUENCE</scope>
    <source>
        <strain evidence="5">Acra3RX</strain>
        <tissue evidence="5">Leaf</tissue>
    </source>
</reference>
<dbReference type="InterPro" id="IPR015943">
    <property type="entry name" value="WD40/YVTN_repeat-like_dom_sf"/>
</dbReference>
<keyword evidence="6" id="KW-1185">Reference proteome</keyword>
<evidence type="ECO:0000313" key="5">
    <source>
        <dbReference type="EMBL" id="KAK4281629.1"/>
    </source>
</evidence>
<evidence type="ECO:0000256" key="3">
    <source>
        <dbReference type="ARBA" id="ARBA00023242"/>
    </source>
</evidence>
<comment type="caution">
    <text evidence="5">The sequence shown here is derived from an EMBL/GenBank/DDBJ whole genome shotgun (WGS) entry which is preliminary data.</text>
</comment>
<feature type="compositionally biased region" description="Polar residues" evidence="4">
    <location>
        <begin position="247"/>
        <end position="256"/>
    </location>
</feature>
<dbReference type="PANTHER" id="PTHR15052">
    <property type="entry name" value="RNA POLYMERASE III TRANSCRIPTION INITIATION FACTOR COMPLEX SUBUNIT"/>
    <property type="match status" value="1"/>
</dbReference>
<comment type="subcellular location">
    <subcellularLocation>
        <location evidence="1">Nucleus</location>
    </subcellularLocation>
</comment>
<dbReference type="SUPFAM" id="SSF50978">
    <property type="entry name" value="WD40 repeat-like"/>
    <property type="match status" value="1"/>
</dbReference>
<dbReference type="GO" id="GO:0000127">
    <property type="term" value="C:transcription factor TFIIIC complex"/>
    <property type="evidence" value="ECO:0007669"/>
    <property type="project" value="TreeGrafter"/>
</dbReference>
<feature type="compositionally biased region" description="Polar residues" evidence="4">
    <location>
        <begin position="312"/>
        <end position="321"/>
    </location>
</feature>
<keyword evidence="3" id="KW-0539">Nucleus</keyword>
<feature type="compositionally biased region" description="Basic residues" evidence="4">
    <location>
        <begin position="322"/>
        <end position="334"/>
    </location>
</feature>
<proteinExistence type="predicted"/>
<feature type="region of interest" description="Disordered" evidence="4">
    <location>
        <begin position="832"/>
        <end position="856"/>
    </location>
</feature>
<dbReference type="Gene3D" id="2.130.10.10">
    <property type="entry name" value="YVTN repeat-like/Quinoprotein amine dehydrogenase"/>
    <property type="match status" value="1"/>
</dbReference>
<name>A0AAE1TFE9_9FABA</name>
<feature type="compositionally biased region" description="Low complexity" evidence="4">
    <location>
        <begin position="832"/>
        <end position="852"/>
    </location>
</feature>
<dbReference type="SMART" id="SM00320">
    <property type="entry name" value="WD40"/>
    <property type="match status" value="5"/>
</dbReference>
<accession>A0AAE1TFE9</accession>